<gene>
    <name evidence="1" type="ORF">BEK98_45045</name>
</gene>
<reference evidence="1 2" key="1">
    <citation type="submission" date="2016-07" db="EMBL/GenBank/DDBJ databases">
        <title>Draft genome of Streptomyces diastatochromogenes.</title>
        <authorList>
            <person name="Podduturi R."/>
            <person name="Lukassen M.B."/>
            <person name="Clausen N."/>
            <person name="Nielsen J.L."/>
            <person name="Jorgensen N.O."/>
        </authorList>
    </citation>
    <scope>NUCLEOTIDE SEQUENCE [LARGE SCALE GENOMIC DNA]</scope>
    <source>
        <strain evidence="1 2">DSM 40608</strain>
    </source>
</reference>
<organism evidence="1 2">
    <name type="scientific">Streptomyces diastatochromogenes</name>
    <dbReference type="NCBI Taxonomy" id="42236"/>
    <lineage>
        <taxon>Bacteria</taxon>
        <taxon>Bacillati</taxon>
        <taxon>Actinomycetota</taxon>
        <taxon>Actinomycetes</taxon>
        <taxon>Kitasatosporales</taxon>
        <taxon>Streptomycetaceae</taxon>
        <taxon>Streptomyces</taxon>
    </lineage>
</organism>
<evidence type="ECO:0000313" key="1">
    <source>
        <dbReference type="EMBL" id="OXY86015.1"/>
    </source>
</evidence>
<sequence length="131" mass="14316">MDGDLLFEDAGPPAFCDLCRACIAPGQAVSGQVRDSSFAHPVDPHQDGDRMVISCCVDHLAELQRRFRERPFVAEELWVAKIDQVMQRHHVGLSNEQLVRETGLNLVQLEAAARWCLGVGPPVDGPGADEG</sequence>
<dbReference type="AlphaFoldDB" id="A0A233RRK8"/>
<comment type="caution">
    <text evidence="1">The sequence shown here is derived from an EMBL/GenBank/DDBJ whole genome shotgun (WGS) entry which is preliminary data.</text>
</comment>
<protein>
    <submittedName>
        <fullName evidence="1">Uncharacterized protein</fullName>
    </submittedName>
</protein>
<evidence type="ECO:0000313" key="2">
    <source>
        <dbReference type="Proteomes" id="UP000215483"/>
    </source>
</evidence>
<keyword evidence="2" id="KW-1185">Reference proteome</keyword>
<proteinExistence type="predicted"/>
<name>A0A233RRK8_STRDA</name>
<dbReference type="EMBL" id="MCGQ01000105">
    <property type="protein sequence ID" value="OXY86015.1"/>
    <property type="molecule type" value="Genomic_DNA"/>
</dbReference>
<accession>A0A233RRK8</accession>
<dbReference type="Proteomes" id="UP000215483">
    <property type="component" value="Unassembled WGS sequence"/>
</dbReference>